<proteinExistence type="predicted"/>
<dbReference type="HOGENOM" id="CLU_022895_1_0_1"/>
<protein>
    <recommendedName>
        <fullName evidence="3">JmjC domain-containing protein</fullName>
    </recommendedName>
</protein>
<keyword evidence="2" id="KW-1185">Reference proteome</keyword>
<dbReference type="VEuPathDB" id="FungiDB:PCH_Pc17g00770"/>
<dbReference type="EMBL" id="AM920432">
    <property type="protein sequence ID" value="CAP79364.1"/>
    <property type="molecule type" value="Genomic_DNA"/>
</dbReference>
<dbReference type="AlphaFoldDB" id="B6HAZ7"/>
<dbReference type="OrthoDB" id="4295657at2759"/>
<dbReference type="STRING" id="500485.B6HAZ7"/>
<dbReference type="eggNOG" id="ENOG502SQ69">
    <property type="taxonomic scope" value="Eukaryota"/>
</dbReference>
<reference evidence="1 2" key="1">
    <citation type="journal article" date="2008" name="Nat. Biotechnol.">
        <title>Genome sequencing and analysis of the filamentous fungus Penicillium chrysogenum.</title>
        <authorList>
            <person name="van den Berg M.A."/>
            <person name="Albang R."/>
            <person name="Albermann K."/>
            <person name="Badger J.H."/>
            <person name="Daran J.-M."/>
            <person name="Driessen A.J.M."/>
            <person name="Garcia-Estrada C."/>
            <person name="Fedorova N.D."/>
            <person name="Harris D.M."/>
            <person name="Heijne W.H.M."/>
            <person name="Joardar V.S."/>
            <person name="Kiel J.A.K.W."/>
            <person name="Kovalchuk A."/>
            <person name="Martin J.F."/>
            <person name="Nierman W.C."/>
            <person name="Nijland J.G."/>
            <person name="Pronk J.T."/>
            <person name="Roubos J.A."/>
            <person name="van der Klei I.J."/>
            <person name="van Peij N.N.M.E."/>
            <person name="Veenhuis M."/>
            <person name="von Doehren H."/>
            <person name="Wagner C."/>
            <person name="Wortman J.R."/>
            <person name="Bovenberg R.A.L."/>
        </authorList>
    </citation>
    <scope>NUCLEOTIDE SEQUENCE [LARGE SCALE GENOMIC DNA]</scope>
    <source>
        <strain evidence="2">ATCC 28089 / DSM 1075 / NRRL 1951 / Wisconsin 54-1255</strain>
    </source>
</reference>
<organism evidence="1 2">
    <name type="scientific">Penicillium rubens (strain ATCC 28089 / DSM 1075 / NRRL 1951 / Wisconsin 54-1255)</name>
    <name type="common">Penicillium chrysogenum</name>
    <dbReference type="NCBI Taxonomy" id="500485"/>
    <lineage>
        <taxon>Eukaryota</taxon>
        <taxon>Fungi</taxon>
        <taxon>Dikarya</taxon>
        <taxon>Ascomycota</taxon>
        <taxon>Pezizomycotina</taxon>
        <taxon>Eurotiomycetes</taxon>
        <taxon>Eurotiomycetidae</taxon>
        <taxon>Eurotiales</taxon>
        <taxon>Aspergillaceae</taxon>
        <taxon>Penicillium</taxon>
        <taxon>Penicillium chrysogenum species complex</taxon>
    </lineage>
</organism>
<accession>B6HAZ7</accession>
<dbReference type="OMA" id="GNCFHAV"/>
<evidence type="ECO:0000313" key="2">
    <source>
        <dbReference type="Proteomes" id="UP000000724"/>
    </source>
</evidence>
<evidence type="ECO:0008006" key="3">
    <source>
        <dbReference type="Google" id="ProtNLM"/>
    </source>
</evidence>
<evidence type="ECO:0000313" key="1">
    <source>
        <dbReference type="EMBL" id="CAP79364.1"/>
    </source>
</evidence>
<gene>
    <name evidence="1" type="ORF">Pc17g00770</name>
    <name evidence="1" type="ORF">PCH_Pc17g00770</name>
</gene>
<dbReference type="Proteomes" id="UP000000724">
    <property type="component" value="Contig Pc00c17"/>
</dbReference>
<name>B6HAZ7_PENRW</name>
<dbReference type="Gene3D" id="2.60.120.650">
    <property type="entry name" value="Cupin"/>
    <property type="match status" value="1"/>
</dbReference>
<sequence>MLKEILEEVGPNFAIGSIPDPSTLDSMSEKTRPLWLSSTSSIPQLLDSSQSWRGRVPLVRARNHTATAVRSESHLCVNYQGELDTVADPNVAISQLVDADPNKPVFLTGLRLPIIENLEFRVPLDVCKVAEPFYESNEQVNMTPKYSFVDLHIDYGTDGLATPIGDCRKIWLLYPPTTHNLRSMKVVDGQRLRLARLVHELEGCVVVETTSAHAIHIPAASLHATFTLQGGFLIAKDFTTSRSLTAFSELLATGLDESLLPEARAKCFEWLERCLEISLVHQKIKESVSAWLRAEEKLASWAATQRGWRVSVRRIWDQVSLPDSATICECDKQVSETSFATHFTSTHLSFLFSTCQLRHDRR</sequence>